<protein>
    <recommendedName>
        <fullName evidence="10">signal-recognition-particle GTPase</fullName>
        <ecNumber evidence="10">3.6.5.4</ecNumber>
    </recommendedName>
</protein>
<dbReference type="CDD" id="cd18539">
    <property type="entry name" value="SRP_G"/>
    <property type="match status" value="1"/>
</dbReference>
<dbReference type="PANTHER" id="PTHR11564">
    <property type="entry name" value="SIGNAL RECOGNITION PARTICLE 54K PROTEIN SRP54"/>
    <property type="match status" value="1"/>
</dbReference>
<evidence type="ECO:0000256" key="5">
    <source>
        <dbReference type="ARBA" id="ARBA00022801"/>
    </source>
</evidence>
<evidence type="ECO:0000313" key="13">
    <source>
        <dbReference type="EMBL" id="STO97116.1"/>
    </source>
</evidence>
<name>A0A377J5K3_9HELI</name>
<evidence type="ECO:0000256" key="6">
    <source>
        <dbReference type="ARBA" id="ARBA00022884"/>
    </source>
</evidence>
<organism evidence="13 14">
    <name type="scientific">Helicobacter canis</name>
    <dbReference type="NCBI Taxonomy" id="29419"/>
    <lineage>
        <taxon>Bacteria</taxon>
        <taxon>Pseudomonadati</taxon>
        <taxon>Campylobacterota</taxon>
        <taxon>Epsilonproteobacteria</taxon>
        <taxon>Campylobacterales</taxon>
        <taxon>Helicobacteraceae</taxon>
        <taxon>Helicobacter</taxon>
    </lineage>
</organism>
<dbReference type="InterPro" id="IPR022941">
    <property type="entry name" value="SRP54"/>
</dbReference>
<dbReference type="Gene3D" id="1.20.120.140">
    <property type="entry name" value="Signal recognition particle SRP54, nucleotide-binding domain"/>
    <property type="match status" value="1"/>
</dbReference>
<dbReference type="Pfam" id="PF00448">
    <property type="entry name" value="SRP54"/>
    <property type="match status" value="1"/>
</dbReference>
<reference evidence="13 14" key="1">
    <citation type="submission" date="2018-06" db="EMBL/GenBank/DDBJ databases">
        <authorList>
            <consortium name="Pathogen Informatics"/>
            <person name="Doyle S."/>
        </authorList>
    </citation>
    <scope>NUCLEOTIDE SEQUENCE [LARGE SCALE GENOMIC DNA]</scope>
    <source>
        <strain evidence="13 14">NCTC12410</strain>
    </source>
</reference>
<dbReference type="OrthoDB" id="9804720at2"/>
<evidence type="ECO:0000256" key="10">
    <source>
        <dbReference type="ARBA" id="ARBA00035672"/>
    </source>
</evidence>
<gene>
    <name evidence="13" type="primary">ffh</name>
    <name evidence="13" type="ORF">NCTC12410_00938</name>
</gene>
<dbReference type="Proteomes" id="UP000254841">
    <property type="component" value="Unassembled WGS sequence"/>
</dbReference>
<dbReference type="SUPFAM" id="SSF52540">
    <property type="entry name" value="P-loop containing nucleoside triphosphate hydrolases"/>
    <property type="match status" value="1"/>
</dbReference>
<dbReference type="InterPro" id="IPR004125">
    <property type="entry name" value="Signal_recog_particle_SRP54_M"/>
</dbReference>
<evidence type="ECO:0000256" key="7">
    <source>
        <dbReference type="ARBA" id="ARBA00023134"/>
    </source>
</evidence>
<dbReference type="SMART" id="SM00382">
    <property type="entry name" value="AAA"/>
    <property type="match status" value="1"/>
</dbReference>
<proteinExistence type="inferred from homology"/>
<dbReference type="InterPro" id="IPR000897">
    <property type="entry name" value="SRP54_GTPase_dom"/>
</dbReference>
<keyword evidence="9" id="KW-0687">Ribonucleoprotein</keyword>
<dbReference type="Gene3D" id="3.40.50.300">
    <property type="entry name" value="P-loop containing nucleotide triphosphate hydrolases"/>
    <property type="match status" value="1"/>
</dbReference>
<evidence type="ECO:0000256" key="2">
    <source>
        <dbReference type="ARBA" id="ARBA00005450"/>
    </source>
</evidence>
<dbReference type="NCBIfam" id="TIGR00959">
    <property type="entry name" value="ffh"/>
    <property type="match status" value="1"/>
</dbReference>
<accession>A0A377J5K3</accession>
<dbReference type="SMART" id="SM00963">
    <property type="entry name" value="SRP54_N"/>
    <property type="match status" value="1"/>
</dbReference>
<dbReference type="InterPro" id="IPR042101">
    <property type="entry name" value="SRP54_N_sf"/>
</dbReference>
<keyword evidence="8" id="KW-0733">Signal recognition particle</keyword>
<evidence type="ECO:0000256" key="1">
    <source>
        <dbReference type="ARBA" id="ARBA00004496"/>
    </source>
</evidence>
<dbReference type="InterPro" id="IPR013822">
    <property type="entry name" value="Signal_recog_particl_SRP54_hlx"/>
</dbReference>
<sequence length="451" mass="49384">MFDTLSSSLRSIASKIRFNDDEKALNRALDELKKTLLKNDVHHKVTKSLLDHIAQRTKEKGIGKQNFLDALQAALLEILTTSGHYGFVYAPKPPTIVLMCGLQGSGKTTTSAKLANYLKTRNKKVLLVACDLARLAAVKQLQVLGEQIEVEVFSPDSMPQAESSPLAVAQAAKKRAEQGGFDVMIVDSAGRLAIDEALMSELQSLRDYLKPNEIFYVADSLSGQDGIRSAQGFHDRIGLSGVILTKFDSDTKGGIALNIAYQLQIPLRFIGNGEKIPDLDIFIPDRIVSRLMGAGDIISLAEKTATIIDEKEAKNISKKLKKGQFGFEDFLAQIENVKKLGSMSSIMSMIPGLSQVAGQLKNVDLDNSKELKNIRAMVNSMTKKERENPDLLNGSRRKRIAQGAGLEVADINRIVKQFDMAAKMAKKFSQKGSMQDLMGLMGQMKGKGGIR</sequence>
<comment type="catalytic activity">
    <reaction evidence="11">
        <text>GTP + H2O = GDP + phosphate + H(+)</text>
        <dbReference type="Rhea" id="RHEA:19669"/>
        <dbReference type="ChEBI" id="CHEBI:15377"/>
        <dbReference type="ChEBI" id="CHEBI:15378"/>
        <dbReference type="ChEBI" id="CHEBI:37565"/>
        <dbReference type="ChEBI" id="CHEBI:43474"/>
        <dbReference type="ChEBI" id="CHEBI:58189"/>
        <dbReference type="EC" id="3.6.5.4"/>
    </reaction>
</comment>
<evidence type="ECO:0000256" key="9">
    <source>
        <dbReference type="ARBA" id="ARBA00023274"/>
    </source>
</evidence>
<evidence type="ECO:0000313" key="14">
    <source>
        <dbReference type="Proteomes" id="UP000254841"/>
    </source>
</evidence>
<evidence type="ECO:0000259" key="12">
    <source>
        <dbReference type="PROSITE" id="PS00300"/>
    </source>
</evidence>
<dbReference type="InterPro" id="IPR003593">
    <property type="entry name" value="AAA+_ATPase"/>
</dbReference>
<evidence type="ECO:0000256" key="3">
    <source>
        <dbReference type="ARBA" id="ARBA00022490"/>
    </source>
</evidence>
<dbReference type="GO" id="GO:0003924">
    <property type="term" value="F:GTPase activity"/>
    <property type="evidence" value="ECO:0007669"/>
    <property type="project" value="InterPro"/>
</dbReference>
<dbReference type="InterPro" id="IPR036891">
    <property type="entry name" value="Signal_recog_part_SRP54_M_sf"/>
</dbReference>
<dbReference type="GO" id="GO:0008312">
    <property type="term" value="F:7S RNA binding"/>
    <property type="evidence" value="ECO:0007669"/>
    <property type="project" value="InterPro"/>
</dbReference>
<dbReference type="GO" id="GO:0048500">
    <property type="term" value="C:signal recognition particle"/>
    <property type="evidence" value="ECO:0007669"/>
    <property type="project" value="InterPro"/>
</dbReference>
<dbReference type="Pfam" id="PF02881">
    <property type="entry name" value="SRP54_N"/>
    <property type="match status" value="1"/>
</dbReference>
<keyword evidence="7" id="KW-0342">GTP-binding</keyword>
<keyword evidence="5" id="KW-0378">Hydrolase</keyword>
<dbReference type="SUPFAM" id="SSF47364">
    <property type="entry name" value="Domain of the SRP/SRP receptor G-proteins"/>
    <property type="match status" value="1"/>
</dbReference>
<dbReference type="EC" id="3.6.5.4" evidence="10"/>
<dbReference type="SMART" id="SM00962">
    <property type="entry name" value="SRP54"/>
    <property type="match status" value="1"/>
</dbReference>
<keyword evidence="4" id="KW-0547">Nucleotide-binding</keyword>
<feature type="domain" description="SRP54-type proteins GTP-binding" evidence="12">
    <location>
        <begin position="266"/>
        <end position="279"/>
    </location>
</feature>
<dbReference type="InterPro" id="IPR004780">
    <property type="entry name" value="SRP"/>
</dbReference>
<dbReference type="Pfam" id="PF02978">
    <property type="entry name" value="SRP_SPB"/>
    <property type="match status" value="1"/>
</dbReference>
<dbReference type="AlphaFoldDB" id="A0A377J5K3"/>
<keyword evidence="6" id="KW-0694">RNA-binding</keyword>
<dbReference type="GO" id="GO:0005525">
    <property type="term" value="F:GTP binding"/>
    <property type="evidence" value="ECO:0007669"/>
    <property type="project" value="UniProtKB-KW"/>
</dbReference>
<keyword evidence="3" id="KW-0963">Cytoplasm</keyword>
<dbReference type="InterPro" id="IPR027417">
    <property type="entry name" value="P-loop_NTPase"/>
</dbReference>
<dbReference type="Gene3D" id="1.10.260.30">
    <property type="entry name" value="Signal recognition particle, SRP54 subunit, M-domain"/>
    <property type="match status" value="1"/>
</dbReference>
<evidence type="ECO:0000256" key="11">
    <source>
        <dbReference type="ARBA" id="ARBA00048027"/>
    </source>
</evidence>
<dbReference type="PANTHER" id="PTHR11564:SF5">
    <property type="entry name" value="SIGNAL RECOGNITION PARTICLE SUBUNIT SRP54"/>
    <property type="match status" value="1"/>
</dbReference>
<dbReference type="InterPro" id="IPR036225">
    <property type="entry name" value="SRP/SRP_N"/>
</dbReference>
<dbReference type="GO" id="GO:0006614">
    <property type="term" value="P:SRP-dependent cotranslational protein targeting to membrane"/>
    <property type="evidence" value="ECO:0007669"/>
    <property type="project" value="InterPro"/>
</dbReference>
<evidence type="ECO:0000256" key="4">
    <source>
        <dbReference type="ARBA" id="ARBA00022741"/>
    </source>
</evidence>
<dbReference type="RefSeq" id="WP_115011383.1">
    <property type="nucleotide sequence ID" value="NZ_UGHV01000001.1"/>
</dbReference>
<dbReference type="EMBL" id="UGHV01000001">
    <property type="protein sequence ID" value="STO97116.1"/>
    <property type="molecule type" value="Genomic_DNA"/>
</dbReference>
<comment type="similarity">
    <text evidence="2">Belongs to the GTP-binding SRP family. SRP54 subfamily.</text>
</comment>
<dbReference type="PROSITE" id="PS00300">
    <property type="entry name" value="SRP54"/>
    <property type="match status" value="1"/>
</dbReference>
<evidence type="ECO:0000256" key="8">
    <source>
        <dbReference type="ARBA" id="ARBA00023135"/>
    </source>
</evidence>
<comment type="subcellular location">
    <subcellularLocation>
        <location evidence="1">Cytoplasm</location>
    </subcellularLocation>
</comment>
<dbReference type="SUPFAM" id="SSF47446">
    <property type="entry name" value="Signal peptide-binding domain"/>
    <property type="match status" value="1"/>
</dbReference>